<feature type="domain" description="J" evidence="4">
    <location>
        <begin position="2"/>
        <end position="76"/>
    </location>
</feature>
<dbReference type="InterPro" id="IPR036869">
    <property type="entry name" value="J_dom_sf"/>
</dbReference>
<dbReference type="PROSITE" id="PS50076">
    <property type="entry name" value="DNAJ_2"/>
    <property type="match status" value="1"/>
</dbReference>
<dbReference type="Gene3D" id="1.20.1280.20">
    <property type="entry name" value="HscB, C-terminal domain"/>
    <property type="match status" value="1"/>
</dbReference>
<evidence type="ECO:0000256" key="3">
    <source>
        <dbReference type="ARBA" id="ARBA00025596"/>
    </source>
</evidence>
<evidence type="ECO:0000256" key="1">
    <source>
        <dbReference type="ARBA" id="ARBA00010476"/>
    </source>
</evidence>
<dbReference type="InterPro" id="IPR036386">
    <property type="entry name" value="HscB_C_sf"/>
</dbReference>
<dbReference type="Gene3D" id="1.10.287.110">
    <property type="entry name" value="DnaJ domain"/>
    <property type="match status" value="1"/>
</dbReference>
<keyword evidence="6" id="KW-1185">Reference proteome</keyword>
<name>A0ABV8PSF2_9BACT</name>
<organism evidence="5 6">
    <name type="scientific">Parasediminibacterium paludis</name>
    <dbReference type="NCBI Taxonomy" id="908966"/>
    <lineage>
        <taxon>Bacteria</taxon>
        <taxon>Pseudomonadati</taxon>
        <taxon>Bacteroidota</taxon>
        <taxon>Chitinophagia</taxon>
        <taxon>Chitinophagales</taxon>
        <taxon>Chitinophagaceae</taxon>
        <taxon>Parasediminibacterium</taxon>
    </lineage>
</organism>
<evidence type="ECO:0000313" key="6">
    <source>
        <dbReference type="Proteomes" id="UP001595906"/>
    </source>
</evidence>
<keyword evidence="2" id="KW-0143">Chaperone</keyword>
<dbReference type="NCBIfam" id="TIGR00714">
    <property type="entry name" value="hscB"/>
    <property type="match status" value="1"/>
</dbReference>
<dbReference type="InterPro" id="IPR001623">
    <property type="entry name" value="DnaJ_domain"/>
</dbReference>
<dbReference type="InterPro" id="IPR009073">
    <property type="entry name" value="HscB_oligo_C"/>
</dbReference>
<comment type="function">
    <text evidence="3">Co-chaperone involved in the maturation of iron-sulfur cluster-containing proteins. Seems to help targeting proteins to be folded toward HscA.</text>
</comment>
<reference evidence="6" key="1">
    <citation type="journal article" date="2019" name="Int. J. Syst. Evol. Microbiol.">
        <title>The Global Catalogue of Microorganisms (GCM) 10K type strain sequencing project: providing services to taxonomists for standard genome sequencing and annotation.</title>
        <authorList>
            <consortium name="The Broad Institute Genomics Platform"/>
            <consortium name="The Broad Institute Genome Sequencing Center for Infectious Disease"/>
            <person name="Wu L."/>
            <person name="Ma J."/>
        </authorList>
    </citation>
    <scope>NUCLEOTIDE SEQUENCE [LARGE SCALE GENOMIC DNA]</scope>
    <source>
        <strain evidence="6">CECT 8010</strain>
    </source>
</reference>
<dbReference type="SMART" id="SM00271">
    <property type="entry name" value="DnaJ"/>
    <property type="match status" value="1"/>
</dbReference>
<evidence type="ECO:0000259" key="4">
    <source>
        <dbReference type="PROSITE" id="PS50076"/>
    </source>
</evidence>
<evidence type="ECO:0000256" key="2">
    <source>
        <dbReference type="ARBA" id="ARBA00023186"/>
    </source>
</evidence>
<dbReference type="PANTHER" id="PTHR14021">
    <property type="entry name" value="IRON-SULFUR CLUSTER CO-CHAPERONE PROTEIN HSCB"/>
    <property type="match status" value="1"/>
</dbReference>
<gene>
    <name evidence="5" type="primary">hscB</name>
    <name evidence="5" type="ORF">ACFOW1_03580</name>
</gene>
<comment type="similarity">
    <text evidence="1">Belongs to the HscB family.</text>
</comment>
<dbReference type="PANTHER" id="PTHR14021:SF15">
    <property type="entry name" value="IRON-SULFUR CLUSTER CO-CHAPERONE PROTEIN HSCB"/>
    <property type="match status" value="1"/>
</dbReference>
<dbReference type="InterPro" id="IPR004640">
    <property type="entry name" value="HscB"/>
</dbReference>
<protein>
    <submittedName>
        <fullName evidence="5">Fe-S protein assembly co-chaperone HscB</fullName>
    </submittedName>
</protein>
<dbReference type="SUPFAM" id="SSF47144">
    <property type="entry name" value="HSC20 (HSCB), C-terminal oligomerisation domain"/>
    <property type="match status" value="1"/>
</dbReference>
<dbReference type="Pfam" id="PF07743">
    <property type="entry name" value="HSCB_C"/>
    <property type="match status" value="1"/>
</dbReference>
<accession>A0ABV8PSF2</accession>
<dbReference type="EMBL" id="JBHSDC010000002">
    <property type="protein sequence ID" value="MFC4230957.1"/>
    <property type="molecule type" value="Genomic_DNA"/>
</dbReference>
<comment type="caution">
    <text evidence="5">The sequence shown here is derived from an EMBL/GenBank/DDBJ whole genome shotgun (WGS) entry which is preliminary data.</text>
</comment>
<evidence type="ECO:0000313" key="5">
    <source>
        <dbReference type="EMBL" id="MFC4230957.1"/>
    </source>
</evidence>
<dbReference type="SUPFAM" id="SSF46565">
    <property type="entry name" value="Chaperone J-domain"/>
    <property type="match status" value="1"/>
</dbReference>
<dbReference type="RefSeq" id="WP_379012342.1">
    <property type="nucleotide sequence ID" value="NZ_JBHSDC010000002.1"/>
</dbReference>
<proteinExistence type="inferred from homology"/>
<dbReference type="Proteomes" id="UP001595906">
    <property type="component" value="Unassembled WGS sequence"/>
</dbReference>
<sequence length="169" mass="19657">MTYFELFDIPVSLQVDAAVVKAKFYELSRKYHPDFFSQATEAEQEEALEKSSLLNKAFKVFTNKDETLKYVLQLKGLIEDEEKYQLSPDFLMEMMELNEALMDAKMESDEAAIANLKSQISNLEIQLYDSIRSIIENYKDGVSTQEALLQVKDYYFKKKYLSRILASLQ</sequence>